<dbReference type="Gene3D" id="6.10.340.10">
    <property type="match status" value="1"/>
</dbReference>
<dbReference type="CDD" id="cd01948">
    <property type="entry name" value="EAL"/>
    <property type="match status" value="1"/>
</dbReference>
<dbReference type="EMBL" id="CP019962">
    <property type="protein sequence ID" value="ARD64613.1"/>
    <property type="molecule type" value="Genomic_DNA"/>
</dbReference>
<evidence type="ECO:0000313" key="5">
    <source>
        <dbReference type="Proteomes" id="UP000192391"/>
    </source>
</evidence>
<dbReference type="SUPFAM" id="SSF141868">
    <property type="entry name" value="EAL domain-like"/>
    <property type="match status" value="1"/>
</dbReference>
<gene>
    <name evidence="4" type="ORF">B2M23_03230</name>
</gene>
<evidence type="ECO:0000313" key="4">
    <source>
        <dbReference type="EMBL" id="ARD64613.1"/>
    </source>
</evidence>
<feature type="transmembrane region" description="Helical" evidence="1">
    <location>
        <begin position="219"/>
        <end position="240"/>
    </location>
</feature>
<dbReference type="InterPro" id="IPR043128">
    <property type="entry name" value="Rev_trsase/Diguanyl_cyclase"/>
</dbReference>
<keyword evidence="1" id="KW-1133">Transmembrane helix</keyword>
<dbReference type="Pfam" id="PF00563">
    <property type="entry name" value="EAL"/>
    <property type="match status" value="1"/>
</dbReference>
<feature type="domain" description="EAL" evidence="2">
    <location>
        <begin position="477"/>
        <end position="731"/>
    </location>
</feature>
<organism evidence="4 5">
    <name type="scientific">Eubacterium limosum</name>
    <dbReference type="NCBI Taxonomy" id="1736"/>
    <lineage>
        <taxon>Bacteria</taxon>
        <taxon>Bacillati</taxon>
        <taxon>Bacillota</taxon>
        <taxon>Clostridia</taxon>
        <taxon>Eubacteriales</taxon>
        <taxon>Eubacteriaceae</taxon>
        <taxon>Eubacterium</taxon>
    </lineage>
</organism>
<dbReference type="RefSeq" id="WP_052237374.1">
    <property type="nucleotide sequence ID" value="NZ_CP019962.1"/>
</dbReference>
<dbReference type="CDD" id="cd01949">
    <property type="entry name" value="GGDEF"/>
    <property type="match status" value="1"/>
</dbReference>
<dbReference type="NCBIfam" id="TIGR00254">
    <property type="entry name" value="GGDEF"/>
    <property type="match status" value="1"/>
</dbReference>
<dbReference type="InterPro" id="IPR035919">
    <property type="entry name" value="EAL_sf"/>
</dbReference>
<keyword evidence="1" id="KW-0472">Membrane</keyword>
<proteinExistence type="predicted"/>
<dbReference type="InterPro" id="IPR029787">
    <property type="entry name" value="Nucleotide_cyclase"/>
</dbReference>
<evidence type="ECO:0000259" key="2">
    <source>
        <dbReference type="PROSITE" id="PS50883"/>
    </source>
</evidence>
<sequence>MKLKISLRLTTFIFCALAIIAAVLSFINTQNVDLKIHEQADRLENHNQCEDKILEFSNASDDLTTATRHFVATGDPIYMNQYWQEADVFRHREDAVASLNALGISTEEQTLLSNAMDASNRLMKTETLAMRLKADAVGIPENEMPSEVAAYIYKNGEEGSTSEEKEQLAIRSIFNNTYENQKKEITDNMTRFRSQLHNRKTSENTLSNSETERSLNHMLVYNFFLLLLLLLLSLFLMFFVTSPLYRYYKSLKNSGKNGAEPLVPGGSQELQQFAESFNTMVEDLKNQNAALLEKSRKDSLTGLYNREAFDLYIKETIEACGGRMALFFMDMDEFKGLNDRYDYLVGDQVLTEVGERLRIIAEKNSGKAARVGGEEFAMLLPAVKTQTEAQIAAAQIIKAVSEIKPESGRKSRKDFPVSASVGVILWDSQTDALPLREVLHRSDLACSRAKQQGKGHFKFYYANDSDLQAMQYTQEHEQQVEDEMYGALAKREFEAYFQPKYNVETGEIMGAEALVRWNHPTKGILSPVHFIPVFESNGFVVQLDFYIFKKVCRTLAAQLKNNEPAVPVAVNFSSRHFANPGFADEVKRIADLLLVPSSFLEIEITETTLMENWDETIIQTRRLREMGFSVALDDFGTGYSSMGVLQELPVDVIKIDRSFINRDLSEHRNAMFITGIVNIAQVLNLKIICEGAETQEQVDFLRKNGIQFVQGYYYSRPVSETVFKEMLLKSKN</sequence>
<dbReference type="PROSITE" id="PS50883">
    <property type="entry name" value="EAL"/>
    <property type="match status" value="1"/>
</dbReference>
<evidence type="ECO:0000259" key="3">
    <source>
        <dbReference type="PROSITE" id="PS50887"/>
    </source>
</evidence>
<evidence type="ECO:0000256" key="1">
    <source>
        <dbReference type="SAM" id="Phobius"/>
    </source>
</evidence>
<dbReference type="PANTHER" id="PTHR44757:SF2">
    <property type="entry name" value="BIOFILM ARCHITECTURE MAINTENANCE PROTEIN MBAA"/>
    <property type="match status" value="1"/>
</dbReference>
<dbReference type="Pfam" id="PF00990">
    <property type="entry name" value="GGDEF"/>
    <property type="match status" value="1"/>
</dbReference>
<dbReference type="Gene3D" id="3.20.20.450">
    <property type="entry name" value="EAL domain"/>
    <property type="match status" value="1"/>
</dbReference>
<dbReference type="SMART" id="SM00267">
    <property type="entry name" value="GGDEF"/>
    <property type="match status" value="1"/>
</dbReference>
<keyword evidence="1" id="KW-0812">Transmembrane</keyword>
<dbReference type="SMART" id="SM00052">
    <property type="entry name" value="EAL"/>
    <property type="match status" value="1"/>
</dbReference>
<dbReference type="AlphaFoldDB" id="A0AAC9QS27"/>
<name>A0AAC9QS27_EUBLI</name>
<dbReference type="Gene3D" id="3.30.70.270">
    <property type="match status" value="1"/>
</dbReference>
<dbReference type="InterPro" id="IPR000160">
    <property type="entry name" value="GGDEF_dom"/>
</dbReference>
<dbReference type="PROSITE" id="PS50887">
    <property type="entry name" value="GGDEF"/>
    <property type="match status" value="1"/>
</dbReference>
<reference evidence="5" key="1">
    <citation type="journal article" date="2017" name="Sci. Rep.">
        <title>Determination of the Genome and Primary Transcriptome of Syngas Fermenting Eubacterium limosum ATCC 8486.</title>
        <authorList>
            <person name="Song Y."/>
            <person name="Shin J."/>
            <person name="Jeong Y."/>
            <person name="Jin S."/>
            <person name="Lee J.K."/>
            <person name="Kim D.R."/>
            <person name="Kim S.C."/>
            <person name="Cho S."/>
            <person name="Cho B.K."/>
        </authorList>
    </citation>
    <scope>NUCLEOTIDE SEQUENCE [LARGE SCALE GENOMIC DNA]</scope>
    <source>
        <strain evidence="5">ATCC 8486</strain>
    </source>
</reference>
<dbReference type="InterPro" id="IPR052155">
    <property type="entry name" value="Biofilm_reg_signaling"/>
</dbReference>
<dbReference type="Proteomes" id="UP000192391">
    <property type="component" value="Chromosome"/>
</dbReference>
<dbReference type="SUPFAM" id="SSF55073">
    <property type="entry name" value="Nucleotide cyclase"/>
    <property type="match status" value="1"/>
</dbReference>
<dbReference type="PANTHER" id="PTHR44757">
    <property type="entry name" value="DIGUANYLATE CYCLASE DGCP"/>
    <property type="match status" value="1"/>
</dbReference>
<accession>A0AAC9QS27</accession>
<feature type="domain" description="GGDEF" evidence="3">
    <location>
        <begin position="322"/>
        <end position="462"/>
    </location>
</feature>
<dbReference type="InterPro" id="IPR001633">
    <property type="entry name" value="EAL_dom"/>
</dbReference>
<protein>
    <submittedName>
        <fullName evidence="4">GGDEF-domain containing protein</fullName>
    </submittedName>
</protein>
<dbReference type="KEGG" id="elim:B2M23_03230"/>